<organism evidence="12 13">
    <name type="scientific">Lyophyllum shimeji</name>
    <name type="common">Hon-shimeji</name>
    <name type="synonym">Tricholoma shimeji</name>
    <dbReference type="NCBI Taxonomy" id="47721"/>
    <lineage>
        <taxon>Eukaryota</taxon>
        <taxon>Fungi</taxon>
        <taxon>Dikarya</taxon>
        <taxon>Basidiomycota</taxon>
        <taxon>Agaricomycotina</taxon>
        <taxon>Agaricomycetes</taxon>
        <taxon>Agaricomycetidae</taxon>
        <taxon>Agaricales</taxon>
        <taxon>Tricholomatineae</taxon>
        <taxon>Lyophyllaceae</taxon>
        <taxon>Lyophyllum</taxon>
    </lineage>
</organism>
<dbReference type="Proteomes" id="UP001063166">
    <property type="component" value="Unassembled WGS sequence"/>
</dbReference>
<feature type="transmembrane region" description="Helical" evidence="10">
    <location>
        <begin position="323"/>
        <end position="341"/>
    </location>
</feature>
<dbReference type="InterPro" id="IPR045349">
    <property type="entry name" value="SLC41A1-3"/>
</dbReference>
<evidence type="ECO:0000256" key="2">
    <source>
        <dbReference type="ARBA" id="ARBA00009749"/>
    </source>
</evidence>
<evidence type="ECO:0000256" key="8">
    <source>
        <dbReference type="ARBA" id="ARBA00023136"/>
    </source>
</evidence>
<evidence type="ECO:0000256" key="10">
    <source>
        <dbReference type="SAM" id="Phobius"/>
    </source>
</evidence>
<feature type="region of interest" description="Disordered" evidence="9">
    <location>
        <begin position="1"/>
        <end position="53"/>
    </location>
</feature>
<dbReference type="EMBL" id="BRPK01000002">
    <property type="protein sequence ID" value="GLB35589.1"/>
    <property type="molecule type" value="Genomic_DNA"/>
</dbReference>
<gene>
    <name evidence="12" type="ORF">LshimejAT787_0211540</name>
</gene>
<evidence type="ECO:0000256" key="4">
    <source>
        <dbReference type="ARBA" id="ARBA00022692"/>
    </source>
</evidence>
<keyword evidence="5" id="KW-0460">Magnesium</keyword>
<feature type="transmembrane region" description="Helical" evidence="10">
    <location>
        <begin position="430"/>
        <end position="450"/>
    </location>
</feature>
<evidence type="ECO:0000256" key="3">
    <source>
        <dbReference type="ARBA" id="ARBA00022448"/>
    </source>
</evidence>
<evidence type="ECO:0000256" key="5">
    <source>
        <dbReference type="ARBA" id="ARBA00022842"/>
    </source>
</evidence>
<dbReference type="AlphaFoldDB" id="A0A9P3UII9"/>
<feature type="transmembrane region" description="Helical" evidence="10">
    <location>
        <begin position="170"/>
        <end position="193"/>
    </location>
</feature>
<feature type="transmembrane region" description="Helical" evidence="10">
    <location>
        <begin position="381"/>
        <end position="400"/>
    </location>
</feature>
<feature type="compositionally biased region" description="Basic and acidic residues" evidence="9">
    <location>
        <begin position="31"/>
        <end position="43"/>
    </location>
</feature>
<reference evidence="12" key="1">
    <citation type="submission" date="2022-07" db="EMBL/GenBank/DDBJ databases">
        <title>The genome of Lyophyllum shimeji provides insight into the initial evolution of ectomycorrhizal fungal genome.</title>
        <authorList>
            <person name="Kobayashi Y."/>
            <person name="Shibata T."/>
            <person name="Hirakawa H."/>
            <person name="Shigenobu S."/>
            <person name="Nishiyama T."/>
            <person name="Yamada A."/>
            <person name="Hasebe M."/>
            <person name="Kawaguchi M."/>
        </authorList>
    </citation>
    <scope>NUCLEOTIDE SEQUENCE</scope>
    <source>
        <strain evidence="12">AT787</strain>
    </source>
</reference>
<keyword evidence="8 10" id="KW-0472">Membrane</keyword>
<feature type="transmembrane region" description="Helical" evidence="10">
    <location>
        <begin position="462"/>
        <end position="484"/>
    </location>
</feature>
<evidence type="ECO:0000259" key="11">
    <source>
        <dbReference type="Pfam" id="PF01769"/>
    </source>
</evidence>
<dbReference type="GO" id="GO:0005886">
    <property type="term" value="C:plasma membrane"/>
    <property type="evidence" value="ECO:0007669"/>
    <property type="project" value="TreeGrafter"/>
</dbReference>
<comment type="caution">
    <text evidence="12">The sequence shown here is derived from an EMBL/GenBank/DDBJ whole genome shotgun (WGS) entry which is preliminary data.</text>
</comment>
<evidence type="ECO:0000256" key="1">
    <source>
        <dbReference type="ARBA" id="ARBA00004141"/>
    </source>
</evidence>
<keyword evidence="4 10" id="KW-0812">Transmembrane</keyword>
<dbReference type="InterPro" id="IPR036739">
    <property type="entry name" value="SLC41_membr_dom_sf"/>
</dbReference>
<accession>A0A9P3UII9</accession>
<feature type="domain" description="SLC41A/MgtE integral membrane" evidence="11">
    <location>
        <begin position="387"/>
        <end position="517"/>
    </location>
</feature>
<dbReference type="PANTHER" id="PTHR16228">
    <property type="entry name" value="DIVALENT CATION TRANSPORTER SOLUTE CARRIER FAMILY 41"/>
    <property type="match status" value="1"/>
</dbReference>
<evidence type="ECO:0000256" key="6">
    <source>
        <dbReference type="ARBA" id="ARBA00022989"/>
    </source>
</evidence>
<evidence type="ECO:0000313" key="12">
    <source>
        <dbReference type="EMBL" id="GLB35589.1"/>
    </source>
</evidence>
<keyword evidence="7" id="KW-0406">Ion transport</keyword>
<dbReference type="OrthoDB" id="666972at2759"/>
<keyword evidence="3" id="KW-0813">Transport</keyword>
<proteinExistence type="inferred from homology"/>
<feature type="transmembrane region" description="Helical" evidence="10">
    <location>
        <begin position="86"/>
        <end position="108"/>
    </location>
</feature>
<dbReference type="Pfam" id="PF01769">
    <property type="entry name" value="MgtE"/>
    <property type="match status" value="2"/>
</dbReference>
<keyword evidence="13" id="KW-1185">Reference proteome</keyword>
<evidence type="ECO:0000313" key="13">
    <source>
        <dbReference type="Proteomes" id="UP001063166"/>
    </source>
</evidence>
<protein>
    <submittedName>
        <fullName evidence="12">Divalent cation transporter</fullName>
    </submittedName>
</protein>
<dbReference type="Gene3D" id="1.10.357.20">
    <property type="entry name" value="SLC41 divalent cation transporters, integral membrane domain"/>
    <property type="match status" value="2"/>
</dbReference>
<dbReference type="SUPFAM" id="SSF161093">
    <property type="entry name" value="MgtE membrane domain-like"/>
    <property type="match status" value="2"/>
</dbReference>
<keyword evidence="6 10" id="KW-1133">Transmembrane helix</keyword>
<feature type="transmembrane region" description="Helical" evidence="10">
    <location>
        <begin position="353"/>
        <end position="375"/>
    </location>
</feature>
<dbReference type="PANTHER" id="PTHR16228:SF7">
    <property type="entry name" value="SLC41A_MGTE INTEGRAL MEMBRANE DOMAIN-CONTAINING PROTEIN"/>
    <property type="match status" value="1"/>
</dbReference>
<evidence type="ECO:0000256" key="7">
    <source>
        <dbReference type="ARBA" id="ARBA00023065"/>
    </source>
</evidence>
<feature type="transmembrane region" description="Helical" evidence="10">
    <location>
        <begin position="250"/>
        <end position="279"/>
    </location>
</feature>
<dbReference type="GO" id="GO:0008324">
    <property type="term" value="F:monoatomic cation transmembrane transporter activity"/>
    <property type="evidence" value="ECO:0007669"/>
    <property type="project" value="InterPro"/>
</dbReference>
<comment type="similarity">
    <text evidence="2">Belongs to the SLC41A transporter family.</text>
</comment>
<evidence type="ECO:0000256" key="9">
    <source>
        <dbReference type="SAM" id="MobiDB-lite"/>
    </source>
</evidence>
<dbReference type="InterPro" id="IPR006667">
    <property type="entry name" value="SLC41_membr_dom"/>
</dbReference>
<feature type="transmembrane region" description="Helical" evidence="10">
    <location>
        <begin position="300"/>
        <end position="317"/>
    </location>
</feature>
<feature type="domain" description="SLC41A/MgtE integral membrane" evidence="11">
    <location>
        <begin position="127"/>
        <end position="305"/>
    </location>
</feature>
<name>A0A9P3UII9_LYOSH</name>
<comment type="subcellular location">
    <subcellularLocation>
        <location evidence="1">Membrane</location>
        <topology evidence="1">Multi-pass membrane protein</topology>
    </subcellularLocation>
</comment>
<sequence>MNSQSPGNGSLEDDIEMIGLEDVVKKPRSPPHQDGRGMHSHDFEDSDDEDEHADGRQALLGSQERSSGHVQLVSSVGRLWPQISSIVIESAPTLLFTTIGLLFTGELLDKVSRWRAMREVHQLIMIIPVVLNLKGNLEMNLSARLGTAANVGELDDPTLRRTLILGNLSLLQVQAAVVSFIAACIALVLGLALPRITPASSPSAPLNETSPGNVTIRAMYQILETGALHSRRPISIPTKDNYGSFSFARLVMVASTAMTAACLSSIVLGSFMCTLIVLCRKYGRDPDNIAPPVASCLGDLVTLCFVGVTSSILIIVINTPIPFIVGILVVVFATACLIYTIRNKHVRPLLGQGWTPLFGAMAISSGTGIVLDRFVSRYEGFALLAVVISGLPGSVGSILVSRLSTSLHAAALAVTPVSGGRNAPEPSTKLVMMTLLFVTLPVEIIFLSVLRGLGWLTLPFTFVALSIVFFFIAVLISLYVAKILTNYLWAKQRDPDMYALPIHSALMDLVGQTLLAICFEIVQLIGKTPRMRQ</sequence>